<evidence type="ECO:0000256" key="1">
    <source>
        <dbReference type="SAM" id="SignalP"/>
    </source>
</evidence>
<reference evidence="2 3" key="1">
    <citation type="submission" date="2024-01" db="EMBL/GenBank/DDBJ databases">
        <authorList>
            <person name="Waweru B."/>
        </authorList>
    </citation>
    <scope>NUCLEOTIDE SEQUENCE [LARGE SCALE GENOMIC DNA]</scope>
</reference>
<proteinExistence type="predicted"/>
<dbReference type="AlphaFoldDB" id="A0AAV1S3Q2"/>
<keyword evidence="3" id="KW-1185">Reference proteome</keyword>
<protein>
    <submittedName>
        <fullName evidence="2">Uncharacterized protein</fullName>
    </submittedName>
</protein>
<accession>A0AAV1S3Q2</accession>
<evidence type="ECO:0000313" key="3">
    <source>
        <dbReference type="Proteomes" id="UP001314170"/>
    </source>
</evidence>
<feature type="chain" id="PRO_5043584198" evidence="1">
    <location>
        <begin position="21"/>
        <end position="105"/>
    </location>
</feature>
<evidence type="ECO:0000313" key="2">
    <source>
        <dbReference type="EMBL" id="CAK7343342.1"/>
    </source>
</evidence>
<dbReference type="Proteomes" id="UP001314170">
    <property type="component" value="Unassembled WGS sequence"/>
</dbReference>
<sequence length="105" mass="12163">MKLNFSKRSLKLLVILVSLRIEFHYQDLDQPLIYDDIDDANLKDTKNKVNDDDFGNVVAINPFNNKANIVTAIEELEEGDDYSSYKTKTQYDNGEKTLKIFARDK</sequence>
<organism evidence="2 3">
    <name type="scientific">Dovyalis caffra</name>
    <dbReference type="NCBI Taxonomy" id="77055"/>
    <lineage>
        <taxon>Eukaryota</taxon>
        <taxon>Viridiplantae</taxon>
        <taxon>Streptophyta</taxon>
        <taxon>Embryophyta</taxon>
        <taxon>Tracheophyta</taxon>
        <taxon>Spermatophyta</taxon>
        <taxon>Magnoliopsida</taxon>
        <taxon>eudicotyledons</taxon>
        <taxon>Gunneridae</taxon>
        <taxon>Pentapetalae</taxon>
        <taxon>rosids</taxon>
        <taxon>fabids</taxon>
        <taxon>Malpighiales</taxon>
        <taxon>Salicaceae</taxon>
        <taxon>Flacourtieae</taxon>
        <taxon>Dovyalis</taxon>
    </lineage>
</organism>
<feature type="signal peptide" evidence="1">
    <location>
        <begin position="1"/>
        <end position="20"/>
    </location>
</feature>
<keyword evidence="1" id="KW-0732">Signal</keyword>
<name>A0AAV1S3Q2_9ROSI</name>
<comment type="caution">
    <text evidence="2">The sequence shown here is derived from an EMBL/GenBank/DDBJ whole genome shotgun (WGS) entry which is preliminary data.</text>
</comment>
<dbReference type="EMBL" id="CAWUPB010001160">
    <property type="protein sequence ID" value="CAK7343342.1"/>
    <property type="molecule type" value="Genomic_DNA"/>
</dbReference>
<gene>
    <name evidence="2" type="ORF">DCAF_LOCUS17257</name>
</gene>